<comment type="caution">
    <text evidence="1">The sequence shown here is derived from an EMBL/GenBank/DDBJ whole genome shotgun (WGS) entry which is preliminary data.</text>
</comment>
<evidence type="ECO:0000313" key="1">
    <source>
        <dbReference type="EMBL" id="KAH9322584.1"/>
    </source>
</evidence>
<proteinExistence type="predicted"/>
<protein>
    <submittedName>
        <fullName evidence="1">Uncharacterized protein</fullName>
    </submittedName>
</protein>
<gene>
    <name evidence="1" type="ORF">KI387_017223</name>
</gene>
<dbReference type="Proteomes" id="UP000824469">
    <property type="component" value="Unassembled WGS sequence"/>
</dbReference>
<reference evidence="1 2" key="1">
    <citation type="journal article" date="2021" name="Nat. Plants">
        <title>The Taxus genome provides insights into paclitaxel biosynthesis.</title>
        <authorList>
            <person name="Xiong X."/>
            <person name="Gou J."/>
            <person name="Liao Q."/>
            <person name="Li Y."/>
            <person name="Zhou Q."/>
            <person name="Bi G."/>
            <person name="Li C."/>
            <person name="Du R."/>
            <person name="Wang X."/>
            <person name="Sun T."/>
            <person name="Guo L."/>
            <person name="Liang H."/>
            <person name="Lu P."/>
            <person name="Wu Y."/>
            <person name="Zhang Z."/>
            <person name="Ro D.K."/>
            <person name="Shang Y."/>
            <person name="Huang S."/>
            <person name="Yan J."/>
        </authorList>
    </citation>
    <scope>NUCLEOTIDE SEQUENCE [LARGE SCALE GENOMIC DNA]</scope>
    <source>
        <strain evidence="1">Ta-2019</strain>
    </source>
</reference>
<dbReference type="EMBL" id="JAHRHJ020000003">
    <property type="protein sequence ID" value="KAH9322584.1"/>
    <property type="molecule type" value="Genomic_DNA"/>
</dbReference>
<dbReference type="AlphaFoldDB" id="A0AA38GFK7"/>
<name>A0AA38GFK7_TAXCH</name>
<accession>A0AA38GFK7</accession>
<keyword evidence="2" id="KW-1185">Reference proteome</keyword>
<feature type="non-terminal residue" evidence="1">
    <location>
        <position position="1"/>
    </location>
</feature>
<organism evidence="1 2">
    <name type="scientific">Taxus chinensis</name>
    <name type="common">Chinese yew</name>
    <name type="synonym">Taxus wallichiana var. chinensis</name>
    <dbReference type="NCBI Taxonomy" id="29808"/>
    <lineage>
        <taxon>Eukaryota</taxon>
        <taxon>Viridiplantae</taxon>
        <taxon>Streptophyta</taxon>
        <taxon>Embryophyta</taxon>
        <taxon>Tracheophyta</taxon>
        <taxon>Spermatophyta</taxon>
        <taxon>Pinopsida</taxon>
        <taxon>Pinidae</taxon>
        <taxon>Conifers II</taxon>
        <taxon>Cupressales</taxon>
        <taxon>Taxaceae</taxon>
        <taxon>Taxus</taxon>
    </lineage>
</organism>
<evidence type="ECO:0000313" key="2">
    <source>
        <dbReference type="Proteomes" id="UP000824469"/>
    </source>
</evidence>
<sequence>DSSAETLKLIELKTLAVHIMRVIYTQFEERFDDSLQYAAKPVTITYTHYTRLIDSLVYQRRMCGPSTGCYWRDRSPVNGREFSRQPTDLAFVLFSERPKFPRGWYVSEMEKDDDDVKTSYPAPIESRQVYRPPKNIFATWTLHVVLANGESTCVLGAGNKLYQVDSARTLHEVRF</sequence>